<dbReference type="EMBL" id="JAABNR010000032">
    <property type="protein sequence ID" value="NBZ89739.1"/>
    <property type="molecule type" value="Genomic_DNA"/>
</dbReference>
<gene>
    <name evidence="3" type="ORF">GV832_19295</name>
</gene>
<proteinExistence type="predicted"/>
<dbReference type="AlphaFoldDB" id="A0AAE4YCX3"/>
<accession>A0AAE4YCX3</accession>
<evidence type="ECO:0000259" key="2">
    <source>
        <dbReference type="Pfam" id="PF13827"/>
    </source>
</evidence>
<protein>
    <submittedName>
        <fullName evidence="3">DUF4189 domain-containing protein</fullName>
    </submittedName>
</protein>
<organism evidence="3 4">
    <name type="scientific">Stagnihabitans tardus</name>
    <dbReference type="NCBI Taxonomy" id="2699202"/>
    <lineage>
        <taxon>Bacteria</taxon>
        <taxon>Pseudomonadati</taxon>
        <taxon>Pseudomonadota</taxon>
        <taxon>Alphaproteobacteria</taxon>
        <taxon>Rhodobacterales</taxon>
        <taxon>Paracoccaceae</taxon>
        <taxon>Stagnihabitans</taxon>
    </lineage>
</organism>
<dbReference type="InterPro" id="IPR025240">
    <property type="entry name" value="DUF4189"/>
</dbReference>
<feature type="chain" id="PRO_5041968837" evidence="1">
    <location>
        <begin position="24"/>
        <end position="121"/>
    </location>
</feature>
<feature type="domain" description="DUF4189" evidence="2">
    <location>
        <begin position="27"/>
        <end position="117"/>
    </location>
</feature>
<reference evidence="3" key="1">
    <citation type="submission" date="2020-01" db="EMBL/GenBank/DDBJ databases">
        <authorList>
            <person name="Chen W.-M."/>
        </authorList>
    </citation>
    <scope>NUCLEOTIDE SEQUENCE</scope>
    <source>
        <strain evidence="3">CYK-10</strain>
    </source>
</reference>
<name>A0AAE4YCX3_9RHOB</name>
<dbReference type="Proteomes" id="UP001193501">
    <property type="component" value="Unassembled WGS sequence"/>
</dbReference>
<feature type="signal peptide" evidence="1">
    <location>
        <begin position="1"/>
        <end position="23"/>
    </location>
</feature>
<sequence length="121" mass="11888">MSQRFGLVLASALTLGLAMPVAAADLFGAIAFSPSTGKVGGGWNFASKDDASGEAVTQCGVGDCAAVVVFPSCGAVAVGDGYGMGFSADPSAAKAEETALANCSGYTANCLITMSFCNDGQ</sequence>
<comment type="caution">
    <text evidence="3">The sequence shown here is derived from an EMBL/GenBank/DDBJ whole genome shotgun (WGS) entry which is preliminary data.</text>
</comment>
<evidence type="ECO:0000313" key="4">
    <source>
        <dbReference type="Proteomes" id="UP001193501"/>
    </source>
</evidence>
<keyword evidence="1" id="KW-0732">Signal</keyword>
<keyword evidence="4" id="KW-1185">Reference proteome</keyword>
<evidence type="ECO:0000256" key="1">
    <source>
        <dbReference type="SAM" id="SignalP"/>
    </source>
</evidence>
<evidence type="ECO:0000313" key="3">
    <source>
        <dbReference type="EMBL" id="NBZ89739.1"/>
    </source>
</evidence>
<dbReference type="Pfam" id="PF13827">
    <property type="entry name" value="DUF4189"/>
    <property type="match status" value="1"/>
</dbReference>
<dbReference type="RefSeq" id="WP_168776534.1">
    <property type="nucleotide sequence ID" value="NZ_JAABNR010000032.1"/>
</dbReference>